<evidence type="ECO:0000313" key="1">
    <source>
        <dbReference type="EMBL" id="KAH8013498.1"/>
    </source>
</evidence>
<name>A0ACB8G354_9SAUR</name>
<keyword evidence="2" id="KW-1185">Reference proteome</keyword>
<dbReference type="EMBL" id="CM037615">
    <property type="protein sequence ID" value="KAH8013498.1"/>
    <property type="molecule type" value="Genomic_DNA"/>
</dbReference>
<comment type="caution">
    <text evidence="1">The sequence shown here is derived from an EMBL/GenBank/DDBJ whole genome shotgun (WGS) entry which is preliminary data.</text>
</comment>
<sequence length="142" mass="15246">MLLRQVFLFCLCLGLSQGLGSFVHCEPCDEKAHSMCPPSPVGCELVKEPGCGCCMTCALAEGQSCGVYTERCAQGLRCLPRQGEEKPLHALLHGRGACLNEKSYREQAKNGSSLGLDVSFAAHINTPHNIWSGSVMKSQSSD</sequence>
<protein>
    <submittedName>
        <fullName evidence="1">Insulin-like growth factor-binding protein 5</fullName>
    </submittedName>
</protein>
<gene>
    <name evidence="1" type="primary">IGFBP5_2</name>
    <name evidence="1" type="ORF">K3G42_019927</name>
</gene>
<proteinExistence type="predicted"/>
<accession>A0ACB8G354</accession>
<dbReference type="Proteomes" id="UP000827872">
    <property type="component" value="Linkage Group LG02"/>
</dbReference>
<organism evidence="1 2">
    <name type="scientific">Sphaerodactylus townsendi</name>
    <dbReference type="NCBI Taxonomy" id="933632"/>
    <lineage>
        <taxon>Eukaryota</taxon>
        <taxon>Metazoa</taxon>
        <taxon>Chordata</taxon>
        <taxon>Craniata</taxon>
        <taxon>Vertebrata</taxon>
        <taxon>Euteleostomi</taxon>
        <taxon>Lepidosauria</taxon>
        <taxon>Squamata</taxon>
        <taxon>Bifurcata</taxon>
        <taxon>Gekkota</taxon>
        <taxon>Sphaerodactylidae</taxon>
        <taxon>Sphaerodactylus</taxon>
    </lineage>
</organism>
<evidence type="ECO:0000313" key="2">
    <source>
        <dbReference type="Proteomes" id="UP000827872"/>
    </source>
</evidence>
<reference evidence="1" key="1">
    <citation type="submission" date="2021-08" db="EMBL/GenBank/DDBJ databases">
        <title>The first chromosome-level gecko genome reveals the dynamic sex chromosomes of Neotropical dwarf geckos (Sphaerodactylidae: Sphaerodactylus).</title>
        <authorList>
            <person name="Pinto B.J."/>
            <person name="Keating S.E."/>
            <person name="Gamble T."/>
        </authorList>
    </citation>
    <scope>NUCLEOTIDE SEQUENCE</scope>
    <source>
        <strain evidence="1">TG3544</strain>
    </source>
</reference>